<dbReference type="AlphaFoldDB" id="A0A915U2N9"/>
<feature type="transmembrane region" description="Helical" evidence="5">
    <location>
        <begin position="177"/>
        <end position="199"/>
    </location>
</feature>
<keyword evidence="3 5" id="KW-1133">Transmembrane helix</keyword>
<evidence type="ECO:0000256" key="5">
    <source>
        <dbReference type="SAM" id="Phobius"/>
    </source>
</evidence>
<evidence type="ECO:0000256" key="3">
    <source>
        <dbReference type="ARBA" id="ARBA00022989"/>
    </source>
</evidence>
<feature type="transmembrane region" description="Helical" evidence="5">
    <location>
        <begin position="276"/>
        <end position="295"/>
    </location>
</feature>
<feature type="transmembrane region" description="Helical" evidence="5">
    <location>
        <begin position="139"/>
        <end position="156"/>
    </location>
</feature>
<feature type="domain" description="Sodium/calcium exchanger membrane region" evidence="6">
    <location>
        <begin position="181"/>
        <end position="320"/>
    </location>
</feature>
<dbReference type="NCBIfam" id="TIGR00367">
    <property type="entry name" value="calcium/sodium antiporter"/>
    <property type="match status" value="1"/>
</dbReference>
<evidence type="ECO:0000259" key="6">
    <source>
        <dbReference type="Pfam" id="PF01699"/>
    </source>
</evidence>
<dbReference type="GO" id="GO:0006874">
    <property type="term" value="P:intracellular calcium ion homeostasis"/>
    <property type="evidence" value="ECO:0007669"/>
    <property type="project" value="TreeGrafter"/>
</dbReference>
<keyword evidence="2 5" id="KW-0812">Transmembrane</keyword>
<evidence type="ECO:0000256" key="1">
    <source>
        <dbReference type="ARBA" id="ARBA00004141"/>
    </source>
</evidence>
<comment type="subcellular location">
    <subcellularLocation>
        <location evidence="1">Membrane</location>
        <topology evidence="1">Multi-pass membrane protein</topology>
    </subcellularLocation>
</comment>
<keyword evidence="8" id="KW-1185">Reference proteome</keyword>
<feature type="transmembrane region" description="Helical" evidence="5">
    <location>
        <begin position="87"/>
        <end position="107"/>
    </location>
</feature>
<evidence type="ECO:0000313" key="7">
    <source>
        <dbReference type="EMBL" id="BCO10223.1"/>
    </source>
</evidence>
<evidence type="ECO:0000313" key="8">
    <source>
        <dbReference type="Proteomes" id="UP001063350"/>
    </source>
</evidence>
<dbReference type="PANTHER" id="PTHR10846">
    <property type="entry name" value="SODIUM/POTASSIUM/CALCIUM EXCHANGER"/>
    <property type="match status" value="1"/>
</dbReference>
<dbReference type="PANTHER" id="PTHR10846:SF8">
    <property type="entry name" value="INNER MEMBRANE PROTEIN YRBG"/>
    <property type="match status" value="1"/>
</dbReference>
<reference evidence="7" key="1">
    <citation type="submission" date="2020-12" db="EMBL/GenBank/DDBJ databases">
        <title>Desulfobium dissulfuricans gen. nov., sp. nov., a novel mesophilic, sulfate-reducing bacterium isolated from a deep-sea hydrothermal vent.</title>
        <authorList>
            <person name="Hashimoto Y."/>
            <person name="Tame A."/>
            <person name="Sawayama S."/>
            <person name="Miyazaki J."/>
            <person name="Takai K."/>
            <person name="Nakagawa S."/>
        </authorList>
    </citation>
    <scope>NUCLEOTIDE SEQUENCE</scope>
    <source>
        <strain evidence="7">GF1</strain>
    </source>
</reference>
<dbReference type="Gene3D" id="1.20.1420.30">
    <property type="entry name" value="NCX, central ion-binding region"/>
    <property type="match status" value="1"/>
</dbReference>
<feature type="domain" description="Sodium/calcium exchanger membrane region" evidence="6">
    <location>
        <begin position="13"/>
        <end position="153"/>
    </location>
</feature>
<protein>
    <submittedName>
        <fullName evidence="7">Sodium:calcium antiporter</fullName>
    </submittedName>
</protein>
<dbReference type="Gene3D" id="6.10.280.80">
    <property type="entry name" value="NCX, peripheral helical region"/>
    <property type="match status" value="1"/>
</dbReference>
<dbReference type="InterPro" id="IPR044880">
    <property type="entry name" value="NCX_ion-bd_dom_sf"/>
</dbReference>
<dbReference type="GO" id="GO:0005886">
    <property type="term" value="C:plasma membrane"/>
    <property type="evidence" value="ECO:0007669"/>
    <property type="project" value="TreeGrafter"/>
</dbReference>
<sequence length="321" mass="34255">MDYSPNFSSIWLAFGAVVVGLVMLVSGGESLVSGAVRLARRWGVSPLVIGLTVVAFGTSVPELFVSLTAALQGHPDIMIGNVVGSNIANIGLILGFCALIVPLHLTLREVWNELLLVLGGSILLMLCSAYGFFPRSVGLIFIVTLLGYTTLTYYRKSGRIPEELLSESDSRAAAQPVLVPILLVIGGLILLGSGSSLFINGAVDVARYFRVSELIIGLTLAAIGTSLPELASSLSALRRKESGMLIGNVIGSNMFNLFMVLGLTAVIKPFALSRDLLHRDLPIMLSFTLILIPILQRNGGTNRWHGLLFLLGYAGYCLALL</sequence>
<dbReference type="GO" id="GO:0005262">
    <property type="term" value="F:calcium channel activity"/>
    <property type="evidence" value="ECO:0007669"/>
    <property type="project" value="TreeGrafter"/>
</dbReference>
<feature type="transmembrane region" description="Helical" evidence="5">
    <location>
        <begin position="249"/>
        <end position="270"/>
    </location>
</feature>
<feature type="transmembrane region" description="Helical" evidence="5">
    <location>
        <begin position="114"/>
        <end position="133"/>
    </location>
</feature>
<keyword evidence="4 5" id="KW-0472">Membrane</keyword>
<accession>A0A915U2N9</accession>
<dbReference type="EMBL" id="AP024233">
    <property type="protein sequence ID" value="BCO10223.1"/>
    <property type="molecule type" value="Genomic_DNA"/>
</dbReference>
<gene>
    <name evidence="7" type="ORF">GF1_25990</name>
</gene>
<organism evidence="7 8">
    <name type="scientific">Desulfolithobacter dissulfuricans</name>
    <dbReference type="NCBI Taxonomy" id="2795293"/>
    <lineage>
        <taxon>Bacteria</taxon>
        <taxon>Pseudomonadati</taxon>
        <taxon>Thermodesulfobacteriota</taxon>
        <taxon>Desulfobulbia</taxon>
        <taxon>Desulfobulbales</taxon>
        <taxon>Desulfobulbaceae</taxon>
        <taxon>Desulfolithobacter</taxon>
    </lineage>
</organism>
<dbReference type="KEGG" id="ddu:GF1_25990"/>
<name>A0A915U2N9_9BACT</name>
<dbReference type="GO" id="GO:0008273">
    <property type="term" value="F:calcium, potassium:sodium antiporter activity"/>
    <property type="evidence" value="ECO:0007669"/>
    <property type="project" value="TreeGrafter"/>
</dbReference>
<evidence type="ECO:0000256" key="4">
    <source>
        <dbReference type="ARBA" id="ARBA00023136"/>
    </source>
</evidence>
<dbReference type="Pfam" id="PF01699">
    <property type="entry name" value="Na_Ca_ex"/>
    <property type="match status" value="2"/>
</dbReference>
<dbReference type="InterPro" id="IPR004837">
    <property type="entry name" value="NaCa_Exmemb"/>
</dbReference>
<dbReference type="Proteomes" id="UP001063350">
    <property type="component" value="Chromosome"/>
</dbReference>
<feature type="transmembrane region" description="Helical" evidence="5">
    <location>
        <begin position="12"/>
        <end position="32"/>
    </location>
</feature>
<feature type="transmembrane region" description="Helical" evidence="5">
    <location>
        <begin position="214"/>
        <end position="237"/>
    </location>
</feature>
<evidence type="ECO:0000256" key="2">
    <source>
        <dbReference type="ARBA" id="ARBA00022692"/>
    </source>
</evidence>
<proteinExistence type="predicted"/>
<feature type="transmembrane region" description="Helical" evidence="5">
    <location>
        <begin position="44"/>
        <end position="67"/>
    </location>
</feature>
<dbReference type="InterPro" id="IPR004481">
    <property type="entry name" value="K/Na/Ca-exchanger"/>
</dbReference>